<protein>
    <recommendedName>
        <fullName evidence="3">Transposase</fullName>
    </recommendedName>
</protein>
<dbReference type="AlphaFoldDB" id="A0A8X6YCP8"/>
<evidence type="ECO:0008006" key="3">
    <source>
        <dbReference type="Google" id="ProtNLM"/>
    </source>
</evidence>
<evidence type="ECO:0000313" key="1">
    <source>
        <dbReference type="EMBL" id="GFY68460.1"/>
    </source>
</evidence>
<dbReference type="Proteomes" id="UP000886998">
    <property type="component" value="Unassembled WGS sequence"/>
</dbReference>
<dbReference type="EMBL" id="BMAV01017080">
    <property type="protein sequence ID" value="GFY68460.1"/>
    <property type="molecule type" value="Genomic_DNA"/>
</dbReference>
<name>A0A8X6YCP8_9ARAC</name>
<keyword evidence="2" id="KW-1185">Reference proteome</keyword>
<dbReference type="OrthoDB" id="6426030at2759"/>
<comment type="caution">
    <text evidence="1">The sequence shown here is derived from an EMBL/GenBank/DDBJ whole genome shotgun (WGS) entry which is preliminary data.</text>
</comment>
<gene>
    <name evidence="1" type="ORF">TNIN_385421</name>
</gene>
<accession>A0A8X6YCP8</accession>
<proteinExistence type="predicted"/>
<organism evidence="1 2">
    <name type="scientific">Trichonephila inaurata madagascariensis</name>
    <dbReference type="NCBI Taxonomy" id="2747483"/>
    <lineage>
        <taxon>Eukaryota</taxon>
        <taxon>Metazoa</taxon>
        <taxon>Ecdysozoa</taxon>
        <taxon>Arthropoda</taxon>
        <taxon>Chelicerata</taxon>
        <taxon>Arachnida</taxon>
        <taxon>Araneae</taxon>
        <taxon>Araneomorphae</taxon>
        <taxon>Entelegynae</taxon>
        <taxon>Araneoidea</taxon>
        <taxon>Nephilidae</taxon>
        <taxon>Trichonephila</taxon>
        <taxon>Trichonephila inaurata</taxon>
    </lineage>
</organism>
<sequence>MNQYDYLLTTIMVSDDDHEGLPIAVFYSNRVNSDVLEPFFEEIKNRLPHLRPKVFIYMSDDDPAFCNVWRCRVYFAVQLACVTKLEQKS</sequence>
<reference evidence="1" key="1">
    <citation type="submission" date="2020-08" db="EMBL/GenBank/DDBJ databases">
        <title>Multicomponent nature underlies the extraordinary mechanical properties of spider dragline silk.</title>
        <authorList>
            <person name="Kono N."/>
            <person name="Nakamura H."/>
            <person name="Mori M."/>
            <person name="Yoshida Y."/>
            <person name="Ohtoshi R."/>
            <person name="Malay A.D."/>
            <person name="Moran D.A.P."/>
            <person name="Tomita M."/>
            <person name="Numata K."/>
            <person name="Arakawa K."/>
        </authorList>
    </citation>
    <scope>NUCLEOTIDE SEQUENCE</scope>
</reference>
<evidence type="ECO:0000313" key="2">
    <source>
        <dbReference type="Proteomes" id="UP000886998"/>
    </source>
</evidence>